<evidence type="ECO:0000313" key="2">
    <source>
        <dbReference type="Proteomes" id="UP000641932"/>
    </source>
</evidence>
<sequence>MLTGHECFGCQVAEHGTSRLTATDANHEAAAVLVEDAPPGIGRGAASMYHLVVYIDAPADDRVRRVERLVKDQELSVEAARIKISRILGEECDAAPRAAVDVVVDNSGPADKLWASIDALWAERLARFESNMRWGRMALYGPPRLVPPDPTWPEQAARLAARIQSAAGERALRVDHIGSTAIPGLSAKDVIDLQVSVPSLDDAIAMSPALTDAGLIFHPGIGTNQAHGAVTNPAQWRKRYHKSADPGRPANVHIRPYGTAGWRFALLFRDWLRADPQIREEYLSIKRTLARRFASDADTTRYGAAKDPWFAIAYSRMEQWATQTGWHGPEPAPVRHPQQ</sequence>
<dbReference type="SUPFAM" id="SSF52540">
    <property type="entry name" value="P-loop containing nucleoside triphosphate hydrolases"/>
    <property type="match status" value="1"/>
</dbReference>
<dbReference type="EMBL" id="BMMS01000023">
    <property type="protein sequence ID" value="GGO94375.1"/>
    <property type="molecule type" value="Genomic_DNA"/>
</dbReference>
<protein>
    <submittedName>
        <fullName evidence="1">Dephospho-CoA kinase</fullName>
    </submittedName>
</protein>
<organism evidence="1 2">
    <name type="scientific">Wenjunlia tyrosinilytica</name>
    <dbReference type="NCBI Taxonomy" id="1544741"/>
    <lineage>
        <taxon>Bacteria</taxon>
        <taxon>Bacillati</taxon>
        <taxon>Actinomycetota</taxon>
        <taxon>Actinomycetes</taxon>
        <taxon>Kitasatosporales</taxon>
        <taxon>Streptomycetaceae</taxon>
        <taxon>Wenjunlia</taxon>
    </lineage>
</organism>
<dbReference type="Pfam" id="PF04229">
    <property type="entry name" value="GrpB"/>
    <property type="match status" value="1"/>
</dbReference>
<comment type="caution">
    <text evidence="1">The sequence shown here is derived from an EMBL/GenBank/DDBJ whole genome shotgun (WGS) entry which is preliminary data.</text>
</comment>
<dbReference type="Proteomes" id="UP000641932">
    <property type="component" value="Unassembled WGS sequence"/>
</dbReference>
<dbReference type="SUPFAM" id="SSF81301">
    <property type="entry name" value="Nucleotidyltransferase"/>
    <property type="match status" value="1"/>
</dbReference>
<name>A0A918DZ59_9ACTN</name>
<dbReference type="GO" id="GO:0016301">
    <property type="term" value="F:kinase activity"/>
    <property type="evidence" value="ECO:0007669"/>
    <property type="project" value="UniProtKB-KW"/>
</dbReference>
<gene>
    <name evidence="1" type="primary">coaE</name>
    <name evidence="1" type="ORF">GCM10012280_49050</name>
</gene>
<evidence type="ECO:0000313" key="1">
    <source>
        <dbReference type="EMBL" id="GGO94375.1"/>
    </source>
</evidence>
<dbReference type="Gene3D" id="3.30.460.10">
    <property type="entry name" value="Beta Polymerase, domain 2"/>
    <property type="match status" value="1"/>
</dbReference>
<dbReference type="InterPro" id="IPR027417">
    <property type="entry name" value="P-loop_NTPase"/>
</dbReference>
<proteinExistence type="predicted"/>
<dbReference type="InterPro" id="IPR043519">
    <property type="entry name" value="NT_sf"/>
</dbReference>
<dbReference type="PANTHER" id="PTHR34822:SF1">
    <property type="entry name" value="GRPB FAMILY PROTEIN"/>
    <property type="match status" value="1"/>
</dbReference>
<keyword evidence="2" id="KW-1185">Reference proteome</keyword>
<dbReference type="NCBIfam" id="NF002879">
    <property type="entry name" value="PRK03333.1"/>
    <property type="match status" value="1"/>
</dbReference>
<dbReference type="InterPro" id="IPR007344">
    <property type="entry name" value="GrpB/CoaE"/>
</dbReference>
<dbReference type="AlphaFoldDB" id="A0A918DZ59"/>
<dbReference type="Gene3D" id="3.40.50.300">
    <property type="entry name" value="P-loop containing nucleotide triphosphate hydrolases"/>
    <property type="match status" value="1"/>
</dbReference>
<dbReference type="PANTHER" id="PTHR34822">
    <property type="entry name" value="GRPB DOMAIN PROTEIN (AFU_ORTHOLOGUE AFUA_1G01530)"/>
    <property type="match status" value="1"/>
</dbReference>
<accession>A0A918DZ59</accession>
<keyword evidence="1" id="KW-0418">Kinase</keyword>
<reference evidence="1" key="2">
    <citation type="submission" date="2020-09" db="EMBL/GenBank/DDBJ databases">
        <authorList>
            <person name="Sun Q."/>
            <person name="Zhou Y."/>
        </authorList>
    </citation>
    <scope>NUCLEOTIDE SEQUENCE</scope>
    <source>
        <strain evidence="1">CGMCC 4.7201</strain>
    </source>
</reference>
<reference evidence="1" key="1">
    <citation type="journal article" date="2014" name="Int. J. Syst. Evol. Microbiol.">
        <title>Complete genome sequence of Corynebacterium casei LMG S-19264T (=DSM 44701T), isolated from a smear-ripened cheese.</title>
        <authorList>
            <consortium name="US DOE Joint Genome Institute (JGI-PGF)"/>
            <person name="Walter F."/>
            <person name="Albersmeier A."/>
            <person name="Kalinowski J."/>
            <person name="Ruckert C."/>
        </authorList>
    </citation>
    <scope>NUCLEOTIDE SEQUENCE</scope>
    <source>
        <strain evidence="1">CGMCC 4.7201</strain>
    </source>
</reference>
<keyword evidence="1" id="KW-0808">Transferase</keyword>